<gene>
    <name evidence="2" type="ORF">METZ01_LOCUS18656</name>
</gene>
<accession>A0A381PFP9</accession>
<protein>
    <submittedName>
        <fullName evidence="2">Uncharacterized protein</fullName>
    </submittedName>
</protein>
<feature type="transmembrane region" description="Helical" evidence="1">
    <location>
        <begin position="7"/>
        <end position="34"/>
    </location>
</feature>
<evidence type="ECO:0000313" key="2">
    <source>
        <dbReference type="EMBL" id="SUZ65802.1"/>
    </source>
</evidence>
<evidence type="ECO:0000256" key="1">
    <source>
        <dbReference type="SAM" id="Phobius"/>
    </source>
</evidence>
<organism evidence="2">
    <name type="scientific">marine metagenome</name>
    <dbReference type="NCBI Taxonomy" id="408172"/>
    <lineage>
        <taxon>unclassified sequences</taxon>
        <taxon>metagenomes</taxon>
        <taxon>ecological metagenomes</taxon>
    </lineage>
</organism>
<sequence length="134" mass="15209">MMPVFIYFLAVVLANMITLWFEPQAAVITAFLFIGLDLTLRDKLHDQWHGKQLWWKMLALICVGSAISIALNWNVLPIALASATALFSGRSRRLASLCRITQKTFHDQGKWFKCGRQCDSLNCFSDSGFWSVHA</sequence>
<name>A0A381PFP9_9ZZZZ</name>
<keyword evidence="1" id="KW-0812">Transmembrane</keyword>
<keyword evidence="1" id="KW-0472">Membrane</keyword>
<feature type="transmembrane region" description="Helical" evidence="1">
    <location>
        <begin position="54"/>
        <end position="87"/>
    </location>
</feature>
<proteinExistence type="predicted"/>
<dbReference type="EMBL" id="UINC01000968">
    <property type="protein sequence ID" value="SUZ65802.1"/>
    <property type="molecule type" value="Genomic_DNA"/>
</dbReference>
<dbReference type="AlphaFoldDB" id="A0A381PFP9"/>
<keyword evidence="1" id="KW-1133">Transmembrane helix</keyword>
<reference evidence="2" key="1">
    <citation type="submission" date="2018-05" db="EMBL/GenBank/DDBJ databases">
        <authorList>
            <person name="Lanie J.A."/>
            <person name="Ng W.-L."/>
            <person name="Kazmierczak K.M."/>
            <person name="Andrzejewski T.M."/>
            <person name="Davidsen T.M."/>
            <person name="Wayne K.J."/>
            <person name="Tettelin H."/>
            <person name="Glass J.I."/>
            <person name="Rusch D."/>
            <person name="Podicherti R."/>
            <person name="Tsui H.-C.T."/>
            <person name="Winkler M.E."/>
        </authorList>
    </citation>
    <scope>NUCLEOTIDE SEQUENCE</scope>
</reference>